<feature type="region of interest" description="Disordered" evidence="1">
    <location>
        <begin position="1"/>
        <end position="29"/>
    </location>
</feature>
<reference evidence="2" key="2">
    <citation type="submission" date="2020-07" db="EMBL/GenBank/DDBJ databases">
        <authorList>
            <person name="Vera ALvarez R."/>
            <person name="Arias-Moreno D.M."/>
            <person name="Jimenez-Jacinto V."/>
            <person name="Jimenez-Bremont J.F."/>
            <person name="Swaminathan K."/>
            <person name="Moose S.P."/>
            <person name="Guerrero-Gonzalez M.L."/>
            <person name="Marino-Ramirez L."/>
            <person name="Landsman D."/>
            <person name="Rodriguez-Kessler M."/>
            <person name="Delgado-Sanchez P."/>
        </authorList>
    </citation>
    <scope>NUCLEOTIDE SEQUENCE</scope>
    <source>
        <tissue evidence="2">Cladode</tissue>
    </source>
</reference>
<protein>
    <submittedName>
        <fullName evidence="2">Uncharacterized protein</fullName>
    </submittedName>
</protein>
<dbReference type="EMBL" id="GISG01101239">
    <property type="protein sequence ID" value="MBA4636620.1"/>
    <property type="molecule type" value="Transcribed_RNA"/>
</dbReference>
<evidence type="ECO:0000313" key="2">
    <source>
        <dbReference type="EMBL" id="MBA4636620.1"/>
    </source>
</evidence>
<organism evidence="2">
    <name type="scientific">Opuntia streptacantha</name>
    <name type="common">Prickly pear cactus</name>
    <name type="synonym">Opuntia cardona</name>
    <dbReference type="NCBI Taxonomy" id="393608"/>
    <lineage>
        <taxon>Eukaryota</taxon>
        <taxon>Viridiplantae</taxon>
        <taxon>Streptophyta</taxon>
        <taxon>Embryophyta</taxon>
        <taxon>Tracheophyta</taxon>
        <taxon>Spermatophyta</taxon>
        <taxon>Magnoliopsida</taxon>
        <taxon>eudicotyledons</taxon>
        <taxon>Gunneridae</taxon>
        <taxon>Pentapetalae</taxon>
        <taxon>Caryophyllales</taxon>
        <taxon>Cactineae</taxon>
        <taxon>Cactaceae</taxon>
        <taxon>Opuntioideae</taxon>
        <taxon>Opuntia</taxon>
    </lineage>
</organism>
<sequence length="107" mass="11979">MQYKPQDSVKHRASAKPPPASGGATAMRHRRISSRDLLVTGFKGLATVLYGINEGSCGLSTGDKLRRQQMMKEILIRRALSPPPRRFTLRWRNFRPTPSRLSAMSTA</sequence>
<proteinExistence type="predicted"/>
<reference evidence="2" key="1">
    <citation type="journal article" date="2013" name="J. Plant Res.">
        <title>Effect of fungi and light on seed germination of three Opuntia species from semiarid lands of central Mexico.</title>
        <authorList>
            <person name="Delgado-Sanchez P."/>
            <person name="Jimenez-Bremont J.F."/>
            <person name="Guerrero-Gonzalez Mde L."/>
            <person name="Flores J."/>
        </authorList>
    </citation>
    <scope>NUCLEOTIDE SEQUENCE</scope>
    <source>
        <tissue evidence="2">Cladode</tissue>
    </source>
</reference>
<accession>A0A7C9D832</accession>
<name>A0A7C9D832_OPUST</name>
<dbReference type="AlphaFoldDB" id="A0A7C9D832"/>
<evidence type="ECO:0000256" key="1">
    <source>
        <dbReference type="SAM" id="MobiDB-lite"/>
    </source>
</evidence>